<protein>
    <submittedName>
        <fullName evidence="1">Uncharacterized protein</fullName>
    </submittedName>
</protein>
<evidence type="ECO:0000313" key="1">
    <source>
        <dbReference type="EMBL" id="SEL67036.1"/>
    </source>
</evidence>
<accession>A0A1H7S460</accession>
<dbReference type="STRING" id="573321.SAMN04488505_102811"/>
<dbReference type="Proteomes" id="UP000198984">
    <property type="component" value="Unassembled WGS sequence"/>
</dbReference>
<dbReference type="PROSITE" id="PS51257">
    <property type="entry name" value="PROKAR_LIPOPROTEIN"/>
    <property type="match status" value="1"/>
</dbReference>
<gene>
    <name evidence="1" type="ORF">SAMN04488505_102811</name>
</gene>
<keyword evidence="2" id="KW-1185">Reference proteome</keyword>
<dbReference type="EMBL" id="FOBB01000002">
    <property type="protein sequence ID" value="SEL67036.1"/>
    <property type="molecule type" value="Genomic_DNA"/>
</dbReference>
<name>A0A1H7S460_9BACT</name>
<dbReference type="RefSeq" id="WP_143080973.1">
    <property type="nucleotide sequence ID" value="NZ_FOBB01000002.1"/>
</dbReference>
<proteinExistence type="predicted"/>
<reference evidence="1 2" key="1">
    <citation type="submission" date="2016-10" db="EMBL/GenBank/DDBJ databases">
        <authorList>
            <person name="de Groot N.N."/>
        </authorList>
    </citation>
    <scope>NUCLEOTIDE SEQUENCE [LARGE SCALE GENOMIC DNA]</scope>
    <source>
        <strain evidence="1 2">DSM 21039</strain>
    </source>
</reference>
<organism evidence="1 2">
    <name type="scientific">Chitinophaga rupis</name>
    <dbReference type="NCBI Taxonomy" id="573321"/>
    <lineage>
        <taxon>Bacteria</taxon>
        <taxon>Pseudomonadati</taxon>
        <taxon>Bacteroidota</taxon>
        <taxon>Chitinophagia</taxon>
        <taxon>Chitinophagales</taxon>
        <taxon>Chitinophagaceae</taxon>
        <taxon>Chitinophaga</taxon>
    </lineage>
</organism>
<sequence>MTRALKSTLPLLLLIMAGCKKNDTLLPIKEKEVMGVVRPMGVTPVTFNWETVNWMPTPPGQSQIPPPWSGQGSLTSTYGIDVVSDHKASDGWVLLYNTFNALAPAPLVNPYFILYNRYRGLMRIYFYTTTQFVYPSTYVVDGVSVISNAGTTLLNYLGNEVVDPSKKRTSFTQVEPAPTDGSQPLAANRWYMLQYEMAYDPQITSLTSDNIQISWFTNFNSVSSIALGGSLTGTIKSAVGAPGTAMNSALQTTGKVVGQGALAWIGSAVLQNNGNTTTGTNTMGIGVTAFKNIAKGLESALSAASGNFPGAIAGIFSAIFGGNSGSQGVNMNIDASINMTGTLTTAGSFPSSPTSLYVPGTQILSTAQNYVPLSNEPLGVFNLRARPVIDITVYEQGWPDYNWPAGTNTSMVTFGYHATAPENDLFTPNPNVIKDGADGAVINEYTEEPLFILWDSIYTAGGNYANNLPNIELSSRAQYEDKGASRVISSTGDLTDSNIGFSFISTGLAKDLAITGEGGWSAGDYLTHGAALRVKVTLHPNSGGTYITNIKTFVANVRIHVIRPLGQPEVVSPILGLN</sequence>
<dbReference type="OrthoDB" id="1098499at2"/>
<evidence type="ECO:0000313" key="2">
    <source>
        <dbReference type="Proteomes" id="UP000198984"/>
    </source>
</evidence>
<dbReference type="AlphaFoldDB" id="A0A1H7S460"/>